<dbReference type="GO" id="GO:0008270">
    <property type="term" value="F:zinc ion binding"/>
    <property type="evidence" value="ECO:0007669"/>
    <property type="project" value="UniProtKB-UniRule"/>
</dbReference>
<dbReference type="GO" id="GO:0006508">
    <property type="term" value="P:proteolysis"/>
    <property type="evidence" value="ECO:0007669"/>
    <property type="project" value="UniProtKB-KW"/>
</dbReference>
<dbReference type="PANTHER" id="PTHR43221">
    <property type="entry name" value="PROTEASE HTPX"/>
    <property type="match status" value="1"/>
</dbReference>
<keyword evidence="14" id="KW-1185">Reference proteome</keyword>
<evidence type="ECO:0000256" key="2">
    <source>
        <dbReference type="ARBA" id="ARBA00022475"/>
    </source>
</evidence>
<dbReference type="Proteomes" id="UP000332487">
    <property type="component" value="Unassembled WGS sequence"/>
</dbReference>
<dbReference type="Pfam" id="PF01435">
    <property type="entry name" value="Peptidase_M48"/>
    <property type="match status" value="1"/>
</dbReference>
<evidence type="ECO:0000256" key="11">
    <source>
        <dbReference type="HAMAP-Rule" id="MF_00188"/>
    </source>
</evidence>
<gene>
    <name evidence="11" type="primary">htpX</name>
    <name evidence="13" type="ORF">UNLARM2_0430</name>
</gene>
<dbReference type="PANTHER" id="PTHR43221:SF2">
    <property type="entry name" value="PROTEASE HTPX HOMOLOG"/>
    <property type="match status" value="1"/>
</dbReference>
<comment type="subcellular location">
    <subcellularLocation>
        <location evidence="11">Cell membrane</location>
        <topology evidence="11">Multi-pass membrane protein</topology>
    </subcellularLocation>
</comment>
<feature type="transmembrane region" description="Helical" evidence="11">
    <location>
        <begin position="189"/>
        <end position="209"/>
    </location>
</feature>
<feature type="transmembrane region" description="Helical" evidence="11">
    <location>
        <begin position="45"/>
        <end position="61"/>
    </location>
</feature>
<evidence type="ECO:0000256" key="10">
    <source>
        <dbReference type="ARBA" id="ARBA00023136"/>
    </source>
</evidence>
<reference evidence="13 14" key="2">
    <citation type="journal article" date="2010" name="Proc. Natl. Acad. Sci. U.S.A.">
        <title>Enigmatic, ultrasmall, uncultivated Archaea.</title>
        <authorList>
            <person name="Baker B.J."/>
            <person name="Comolli L.R."/>
            <person name="Dick G.J."/>
            <person name="Hauser L.J."/>
            <person name="Hyatt D."/>
            <person name="Dill B.D."/>
            <person name="Land M.L."/>
            <person name="Verberkmoes N.C."/>
            <person name="Hettich R.L."/>
            <person name="Banfield J.F."/>
        </authorList>
    </citation>
    <scope>NUCLEOTIDE SEQUENCE [LARGE SCALE GENOMIC DNA]</scope>
    <source>
        <strain evidence="13">ARMAN-2</strain>
    </source>
</reference>
<feature type="binding site" evidence="11">
    <location>
        <position position="216"/>
    </location>
    <ligand>
        <name>Zn(2+)</name>
        <dbReference type="ChEBI" id="CHEBI:29105"/>
        <note>catalytic</note>
    </ligand>
</feature>
<evidence type="ECO:0000313" key="13">
    <source>
        <dbReference type="EMBL" id="EET89986.1"/>
    </source>
</evidence>
<comment type="cofactor">
    <cofactor evidence="11">
        <name>Zn(2+)</name>
        <dbReference type="ChEBI" id="CHEBI:29105"/>
    </cofactor>
    <text evidence="11">Binds 1 zinc ion per subunit.</text>
</comment>
<dbReference type="AlphaFoldDB" id="C7DH84"/>
<dbReference type="HAMAP" id="MF_00188">
    <property type="entry name" value="Pept_M48_protease_HtpX"/>
    <property type="match status" value="1"/>
</dbReference>
<evidence type="ECO:0000256" key="9">
    <source>
        <dbReference type="ARBA" id="ARBA00023049"/>
    </source>
</evidence>
<organism evidence="13 14">
    <name type="scientific">Candidatus Micrarchaeum acidiphilum ARMAN-2</name>
    <dbReference type="NCBI Taxonomy" id="425595"/>
    <lineage>
        <taxon>Archaea</taxon>
        <taxon>Candidatus Micrarchaeota</taxon>
        <taxon>Candidatus Micrarchaeia</taxon>
        <taxon>Candidatus Micrarchaeales</taxon>
        <taxon>Candidatus Micrarchaeaceae</taxon>
        <taxon>Candidatus Micrarchaeum</taxon>
    </lineage>
</organism>
<sequence length="333" mass="36900">MQIRGVSATNDLDLTFRMYITLILSFAIGFGIIYAVMFYMGADTYIILLVALAYFIIQWYVSPKILAAASKLHYITGNEYPQIQQFVKSAADSAKVPVPRIAIAPAKDPNAFVFGRTRRSATLVIHEGLLARLNSDELKAVIEHEIGHLRHNDVIIMTMVAFIPMLAFIIAQNILWAGMFNDSRNSSSYIMLLGVVAFIVYFVAEMLMLSLSRARESYADSYSASATKKPGDLASALLKITASGAAAPASSNNSTVARSLYIVDFFNVEKDIKDLKTHINEIKELVPDIDINRLVSEARKNRGGPLNALNSMFATHPPTYKRIVDLARIKKDL</sequence>
<feature type="active site" evidence="11">
    <location>
        <position position="145"/>
    </location>
</feature>
<feature type="binding site" evidence="11">
    <location>
        <position position="144"/>
    </location>
    <ligand>
        <name>Zn(2+)</name>
        <dbReference type="ChEBI" id="CHEBI:29105"/>
        <note>catalytic</note>
    </ligand>
</feature>
<dbReference type="EMBL" id="GG697240">
    <property type="protein sequence ID" value="EET89986.1"/>
    <property type="molecule type" value="Genomic_DNA"/>
</dbReference>
<dbReference type="CDD" id="cd07338">
    <property type="entry name" value="M48B_HtpX_like"/>
    <property type="match status" value="1"/>
</dbReference>
<keyword evidence="4 11" id="KW-0812">Transmembrane</keyword>
<evidence type="ECO:0000259" key="12">
    <source>
        <dbReference type="Pfam" id="PF01435"/>
    </source>
</evidence>
<feature type="domain" description="Peptidase M48" evidence="12">
    <location>
        <begin position="81"/>
        <end position="328"/>
    </location>
</feature>
<proteinExistence type="inferred from homology"/>
<evidence type="ECO:0000256" key="7">
    <source>
        <dbReference type="ARBA" id="ARBA00022833"/>
    </source>
</evidence>
<keyword evidence="2 11" id="KW-1003">Cell membrane</keyword>
<dbReference type="GO" id="GO:0005886">
    <property type="term" value="C:plasma membrane"/>
    <property type="evidence" value="ECO:0007669"/>
    <property type="project" value="UniProtKB-SubCell"/>
</dbReference>
<keyword evidence="8 11" id="KW-1133">Transmembrane helix</keyword>
<evidence type="ECO:0000256" key="8">
    <source>
        <dbReference type="ARBA" id="ARBA00022989"/>
    </source>
</evidence>
<dbReference type="InterPro" id="IPR001915">
    <property type="entry name" value="Peptidase_M48"/>
</dbReference>
<dbReference type="Gene3D" id="3.30.2010.10">
    <property type="entry name" value="Metalloproteases ('zincins'), catalytic domain"/>
    <property type="match status" value="1"/>
</dbReference>
<evidence type="ECO:0000256" key="6">
    <source>
        <dbReference type="ARBA" id="ARBA00022801"/>
    </source>
</evidence>
<keyword evidence="10 11" id="KW-0472">Membrane</keyword>
<keyword evidence="6 11" id="KW-0378">Hydrolase</keyword>
<feature type="binding site" evidence="11">
    <location>
        <position position="148"/>
    </location>
    <ligand>
        <name>Zn(2+)</name>
        <dbReference type="ChEBI" id="CHEBI:29105"/>
        <note>catalytic</note>
    </ligand>
</feature>
<keyword evidence="9 11" id="KW-0482">Metalloprotease</keyword>
<evidence type="ECO:0000256" key="3">
    <source>
        <dbReference type="ARBA" id="ARBA00022670"/>
    </source>
</evidence>
<dbReference type="GO" id="GO:0004222">
    <property type="term" value="F:metalloendopeptidase activity"/>
    <property type="evidence" value="ECO:0007669"/>
    <property type="project" value="UniProtKB-UniRule"/>
</dbReference>
<dbReference type="EC" id="3.4.24.-" evidence="11"/>
<reference evidence="13 14" key="1">
    <citation type="journal article" date="2009" name="Genome Biol.">
        <title>Community-wide analysis of microbial genome sequence signatures.</title>
        <authorList>
            <person name="Dick G.J."/>
            <person name="Andersson A.F."/>
            <person name="Baker B.J."/>
            <person name="Simmons S.L."/>
            <person name="Thomas B.C."/>
            <person name="Yelton A.P."/>
            <person name="Banfield J.F."/>
        </authorList>
    </citation>
    <scope>NUCLEOTIDE SEQUENCE [LARGE SCALE GENOMIC DNA]</scope>
    <source>
        <strain evidence="13">ARMAN-2</strain>
    </source>
</reference>
<name>C7DH84_MICA2</name>
<keyword evidence="5 11" id="KW-0479">Metal-binding</keyword>
<feature type="transmembrane region" description="Helical" evidence="11">
    <location>
        <begin position="154"/>
        <end position="177"/>
    </location>
</feature>
<comment type="similarity">
    <text evidence="1 11">Belongs to the peptidase M48B family.</text>
</comment>
<accession>C7DH84</accession>
<keyword evidence="3 11" id="KW-0645">Protease</keyword>
<keyword evidence="7 11" id="KW-0862">Zinc</keyword>
<dbReference type="InterPro" id="IPR050083">
    <property type="entry name" value="HtpX_protease"/>
</dbReference>
<feature type="transmembrane region" description="Helical" evidence="11">
    <location>
        <begin position="20"/>
        <end position="39"/>
    </location>
</feature>
<dbReference type="InterPro" id="IPR022919">
    <property type="entry name" value="Pept_M48_protease_HtpX"/>
</dbReference>
<evidence type="ECO:0000256" key="4">
    <source>
        <dbReference type="ARBA" id="ARBA00022692"/>
    </source>
</evidence>
<evidence type="ECO:0000313" key="14">
    <source>
        <dbReference type="Proteomes" id="UP000332487"/>
    </source>
</evidence>
<evidence type="ECO:0000256" key="1">
    <source>
        <dbReference type="ARBA" id="ARBA00009779"/>
    </source>
</evidence>
<evidence type="ECO:0000256" key="5">
    <source>
        <dbReference type="ARBA" id="ARBA00022723"/>
    </source>
</evidence>
<protein>
    <recommendedName>
        <fullName evidence="11">Protease HtpX homolog</fullName>
        <ecNumber evidence="11">3.4.24.-</ecNumber>
    </recommendedName>
</protein>